<keyword evidence="3" id="KW-0677">Repeat</keyword>
<evidence type="ECO:0000259" key="6">
    <source>
        <dbReference type="PROSITE" id="PS51379"/>
    </source>
</evidence>
<dbReference type="AlphaFoldDB" id="A0A090S042"/>
<dbReference type="STRING" id="990268.JCM19235_4074"/>
<dbReference type="InterPro" id="IPR017896">
    <property type="entry name" value="4Fe4S_Fe-S-bd"/>
</dbReference>
<dbReference type="PROSITE" id="PS51379">
    <property type="entry name" value="4FE4S_FER_2"/>
    <property type="match status" value="2"/>
</dbReference>
<feature type="domain" description="4Fe-4S ferredoxin-type" evidence="6">
    <location>
        <begin position="96"/>
        <end position="125"/>
    </location>
</feature>
<evidence type="ECO:0000313" key="7">
    <source>
        <dbReference type="EMBL" id="GAL19874.1"/>
    </source>
</evidence>
<dbReference type="GO" id="GO:0046872">
    <property type="term" value="F:metal ion binding"/>
    <property type="evidence" value="ECO:0007669"/>
    <property type="project" value="UniProtKB-KW"/>
</dbReference>
<evidence type="ECO:0000256" key="2">
    <source>
        <dbReference type="ARBA" id="ARBA00022723"/>
    </source>
</evidence>
<accession>A0A090S042</accession>
<dbReference type="SUPFAM" id="SSF54862">
    <property type="entry name" value="4Fe-4S ferredoxins"/>
    <property type="match status" value="1"/>
</dbReference>
<keyword evidence="5" id="KW-0411">Iron-sulfur</keyword>
<protein>
    <submittedName>
        <fullName evidence="7">NAD-dependent formate dehydrogenase alpha subunit</fullName>
    </submittedName>
</protein>
<dbReference type="EMBL" id="BBMR01000005">
    <property type="protein sequence ID" value="GAL19874.1"/>
    <property type="molecule type" value="Genomic_DNA"/>
</dbReference>
<gene>
    <name evidence="7" type="ORF">JCM19235_4074</name>
</gene>
<dbReference type="InterPro" id="IPR017900">
    <property type="entry name" value="4Fe4S_Fe_S_CS"/>
</dbReference>
<organism evidence="7 8">
    <name type="scientific">Vibrio maritimus</name>
    <dbReference type="NCBI Taxonomy" id="990268"/>
    <lineage>
        <taxon>Bacteria</taxon>
        <taxon>Pseudomonadati</taxon>
        <taxon>Pseudomonadota</taxon>
        <taxon>Gammaproteobacteria</taxon>
        <taxon>Vibrionales</taxon>
        <taxon>Vibrionaceae</taxon>
        <taxon>Vibrio</taxon>
    </lineage>
</organism>
<evidence type="ECO:0000313" key="8">
    <source>
        <dbReference type="Proteomes" id="UP000029228"/>
    </source>
</evidence>
<evidence type="ECO:0000256" key="1">
    <source>
        <dbReference type="ARBA" id="ARBA00022485"/>
    </source>
</evidence>
<evidence type="ECO:0000256" key="4">
    <source>
        <dbReference type="ARBA" id="ARBA00023004"/>
    </source>
</evidence>
<proteinExistence type="predicted"/>
<keyword evidence="2" id="KW-0479">Metal-binding</keyword>
<dbReference type="Proteomes" id="UP000029228">
    <property type="component" value="Unassembled WGS sequence"/>
</dbReference>
<feature type="domain" description="4Fe-4S ferredoxin-type" evidence="6">
    <location>
        <begin position="55"/>
        <end position="84"/>
    </location>
</feature>
<keyword evidence="8" id="KW-1185">Reference proteome</keyword>
<keyword evidence="4" id="KW-0408">Iron</keyword>
<dbReference type="GO" id="GO:0051539">
    <property type="term" value="F:4 iron, 4 sulfur cluster binding"/>
    <property type="evidence" value="ECO:0007669"/>
    <property type="project" value="UniProtKB-KW"/>
</dbReference>
<dbReference type="Gene3D" id="3.30.70.20">
    <property type="match status" value="1"/>
</dbReference>
<sequence>MTDSDAIAEAARCLECGCQANTQCDLRDYATEYQVDYREINTQERKMFPVDKSSEFIVFDANRCISCGSCVHACQTESVHGILNFSESSHRPSFPGGATMGDSNCVQCGACVQVCPTGHLPISAISHIAA</sequence>
<dbReference type="PROSITE" id="PS00198">
    <property type="entry name" value="4FE4S_FER_1"/>
    <property type="match status" value="1"/>
</dbReference>
<dbReference type="FunFam" id="3.30.70.20:FF:000035">
    <property type="entry name" value="Iron hydrogenase 1"/>
    <property type="match status" value="1"/>
</dbReference>
<name>A0A090S042_9VIBR</name>
<reference evidence="7 8" key="1">
    <citation type="submission" date="2014-09" db="EMBL/GenBank/DDBJ databases">
        <title>Vibrio maritimus JCM 19235. (C45) whole genome shotgun sequence.</title>
        <authorList>
            <person name="Sawabe T."/>
            <person name="Meirelles P."/>
            <person name="Nakanishi M."/>
            <person name="Sayaka M."/>
            <person name="Hattori M."/>
            <person name="Ohkuma M."/>
        </authorList>
    </citation>
    <scope>NUCLEOTIDE SEQUENCE [LARGE SCALE GENOMIC DNA]</scope>
    <source>
        <strain evidence="8">JCM19235</strain>
    </source>
</reference>
<evidence type="ECO:0000256" key="3">
    <source>
        <dbReference type="ARBA" id="ARBA00022737"/>
    </source>
</evidence>
<keyword evidence="1" id="KW-0004">4Fe-4S</keyword>
<comment type="caution">
    <text evidence="7">The sequence shown here is derived from an EMBL/GenBank/DDBJ whole genome shotgun (WGS) entry which is preliminary data.</text>
</comment>
<dbReference type="Pfam" id="PF12838">
    <property type="entry name" value="Fer4_7"/>
    <property type="match status" value="1"/>
</dbReference>
<reference evidence="7 8" key="2">
    <citation type="submission" date="2014-09" db="EMBL/GenBank/DDBJ databases">
        <authorList>
            <consortium name="NBRP consortium"/>
            <person name="Sawabe T."/>
            <person name="Meirelles P."/>
            <person name="Nakanishi M."/>
            <person name="Sayaka M."/>
            <person name="Hattori M."/>
            <person name="Ohkuma M."/>
        </authorList>
    </citation>
    <scope>NUCLEOTIDE SEQUENCE [LARGE SCALE GENOMIC DNA]</scope>
    <source>
        <strain evidence="8">JCM19235</strain>
    </source>
</reference>
<evidence type="ECO:0000256" key="5">
    <source>
        <dbReference type="ARBA" id="ARBA00023014"/>
    </source>
</evidence>